<proteinExistence type="predicted"/>
<dbReference type="STRING" id="1147123.SAMN05443428_12528"/>
<dbReference type="EMBL" id="FUYH01000025">
    <property type="protein sequence ID" value="SKA97500.1"/>
    <property type="molecule type" value="Genomic_DNA"/>
</dbReference>
<accession>A0A1T4Y6Z1</accession>
<sequence>MKEYCIITFESVNFAMQAESVLKNENIYHQVIPTPREITLSCGLSIRFNVDNVENIKTFVDNKRINIKNMYIVRGSGSDKKIEALK</sequence>
<evidence type="ECO:0000313" key="3">
    <source>
        <dbReference type="Proteomes" id="UP000190105"/>
    </source>
</evidence>
<dbReference type="Pfam" id="PF11823">
    <property type="entry name" value="Se_S_carrier"/>
    <property type="match status" value="1"/>
</dbReference>
<dbReference type="OrthoDB" id="3192849at2"/>
<dbReference type="RefSeq" id="WP_078697463.1">
    <property type="nucleotide sequence ID" value="NZ_FUYH01000025.1"/>
</dbReference>
<organism evidence="2 3">
    <name type="scientific">Caloramator quimbayensis</name>
    <dbReference type="NCBI Taxonomy" id="1147123"/>
    <lineage>
        <taxon>Bacteria</taxon>
        <taxon>Bacillati</taxon>
        <taxon>Bacillota</taxon>
        <taxon>Clostridia</taxon>
        <taxon>Eubacteriales</taxon>
        <taxon>Clostridiaceae</taxon>
        <taxon>Caloramator</taxon>
    </lineage>
</organism>
<name>A0A1T4Y6Z1_9CLOT</name>
<evidence type="ECO:0000259" key="1">
    <source>
        <dbReference type="Pfam" id="PF11823"/>
    </source>
</evidence>
<evidence type="ECO:0000313" key="2">
    <source>
        <dbReference type="EMBL" id="SKA97500.1"/>
    </source>
</evidence>
<keyword evidence="3" id="KW-1185">Reference proteome</keyword>
<dbReference type="Proteomes" id="UP000190105">
    <property type="component" value="Unassembled WGS sequence"/>
</dbReference>
<dbReference type="AlphaFoldDB" id="A0A1T4Y6Z1"/>
<feature type="domain" description="Putative Se/S carrier protein-like" evidence="1">
    <location>
        <begin position="4"/>
        <end position="71"/>
    </location>
</feature>
<gene>
    <name evidence="2" type="ORF">SAMN05443428_12528</name>
</gene>
<reference evidence="3" key="1">
    <citation type="submission" date="2017-02" db="EMBL/GenBank/DDBJ databases">
        <authorList>
            <person name="Varghese N."/>
            <person name="Submissions S."/>
        </authorList>
    </citation>
    <scope>NUCLEOTIDE SEQUENCE [LARGE SCALE GENOMIC DNA]</scope>
    <source>
        <strain evidence="3">USBA 833</strain>
    </source>
</reference>
<dbReference type="InterPro" id="IPR021778">
    <property type="entry name" value="Se/S_carrier-like"/>
</dbReference>
<protein>
    <recommendedName>
        <fullName evidence="1">Putative Se/S carrier protein-like domain-containing protein</fullName>
    </recommendedName>
</protein>